<name>A5ZSD6_9FIRM</name>
<dbReference type="EMBL" id="AAVO02000007">
    <property type="protein sequence ID" value="EDM87348.1"/>
    <property type="molecule type" value="Genomic_DNA"/>
</dbReference>
<protein>
    <submittedName>
        <fullName evidence="1">Uncharacterized protein</fullName>
    </submittedName>
</protein>
<dbReference type="AlphaFoldDB" id="A5ZSD6"/>
<dbReference type="eggNOG" id="ENOG5030HEI">
    <property type="taxonomic scope" value="Bacteria"/>
</dbReference>
<dbReference type="Proteomes" id="UP000006002">
    <property type="component" value="Unassembled WGS sequence"/>
</dbReference>
<comment type="caution">
    <text evidence="1">The sequence shown here is derived from an EMBL/GenBank/DDBJ whole genome shotgun (WGS) entry which is preliminary data.</text>
</comment>
<reference evidence="1 2" key="2">
    <citation type="submission" date="2007-04" db="EMBL/GenBank/DDBJ databases">
        <title>Draft genome sequence of Ruminococcus obeum (ATCC 29174).</title>
        <authorList>
            <person name="Sudarsanam P."/>
            <person name="Ley R."/>
            <person name="Guruge J."/>
            <person name="Turnbaugh P.J."/>
            <person name="Mahowald M."/>
            <person name="Liep D."/>
            <person name="Gordon J."/>
        </authorList>
    </citation>
    <scope>NUCLEOTIDE SEQUENCE [LARGE SCALE GENOMIC DNA]</scope>
    <source>
        <strain evidence="1 2">ATCC 29174</strain>
    </source>
</reference>
<evidence type="ECO:0000313" key="1">
    <source>
        <dbReference type="EMBL" id="EDM87348.1"/>
    </source>
</evidence>
<dbReference type="HOGENOM" id="CLU_3165221_0_0_9"/>
<sequence length="47" mass="5391">MFYHIFSHPDFTVGYGIAPYQLLLADYTAGQELHLVPKTVIFSVNYL</sequence>
<accession>A5ZSD6</accession>
<reference evidence="1 2" key="1">
    <citation type="submission" date="2007-03" db="EMBL/GenBank/DDBJ databases">
        <authorList>
            <person name="Fulton L."/>
            <person name="Clifton S."/>
            <person name="Fulton B."/>
            <person name="Xu J."/>
            <person name="Minx P."/>
            <person name="Pepin K.H."/>
            <person name="Johnson M."/>
            <person name="Thiruvilangam P."/>
            <person name="Bhonagiri V."/>
            <person name="Nash W.E."/>
            <person name="Mardis E.R."/>
            <person name="Wilson R.K."/>
        </authorList>
    </citation>
    <scope>NUCLEOTIDE SEQUENCE [LARGE SCALE GENOMIC DNA]</scope>
    <source>
        <strain evidence="1 2">ATCC 29174</strain>
    </source>
</reference>
<proteinExistence type="predicted"/>
<organism evidence="1 2">
    <name type="scientific">Blautia obeum ATCC 29174</name>
    <dbReference type="NCBI Taxonomy" id="411459"/>
    <lineage>
        <taxon>Bacteria</taxon>
        <taxon>Bacillati</taxon>
        <taxon>Bacillota</taxon>
        <taxon>Clostridia</taxon>
        <taxon>Lachnospirales</taxon>
        <taxon>Lachnospiraceae</taxon>
        <taxon>Blautia</taxon>
    </lineage>
</organism>
<gene>
    <name evidence="1" type="ORF">RUMOBE_01914</name>
</gene>
<evidence type="ECO:0000313" key="2">
    <source>
        <dbReference type="Proteomes" id="UP000006002"/>
    </source>
</evidence>